<gene>
    <name evidence="2" type="ORF">DFR70_12543</name>
</gene>
<feature type="region of interest" description="Disordered" evidence="1">
    <location>
        <begin position="74"/>
        <end position="93"/>
    </location>
</feature>
<accession>A0A318JP65</accession>
<reference evidence="2 3" key="1">
    <citation type="submission" date="2018-05" db="EMBL/GenBank/DDBJ databases">
        <title>Genomic Encyclopedia of Type Strains, Phase IV (KMG-IV): sequencing the most valuable type-strain genomes for metagenomic binning, comparative biology and taxonomic classification.</title>
        <authorList>
            <person name="Goeker M."/>
        </authorList>
    </citation>
    <scope>NUCLEOTIDE SEQUENCE [LARGE SCALE GENOMIC DNA]</scope>
    <source>
        <strain evidence="2 3">DSM 44704</strain>
    </source>
</reference>
<name>A0A318JP65_9NOCA</name>
<dbReference type="EMBL" id="QJKF01000025">
    <property type="protein sequence ID" value="PXX54062.1"/>
    <property type="molecule type" value="Genomic_DNA"/>
</dbReference>
<keyword evidence="3" id="KW-1185">Reference proteome</keyword>
<organism evidence="2 3">
    <name type="scientific">Nocardia tenerifensis</name>
    <dbReference type="NCBI Taxonomy" id="228006"/>
    <lineage>
        <taxon>Bacteria</taxon>
        <taxon>Bacillati</taxon>
        <taxon>Actinomycetota</taxon>
        <taxon>Actinomycetes</taxon>
        <taxon>Mycobacteriales</taxon>
        <taxon>Nocardiaceae</taxon>
        <taxon>Nocardia</taxon>
    </lineage>
</organism>
<comment type="caution">
    <text evidence="2">The sequence shown here is derived from an EMBL/GenBank/DDBJ whole genome shotgun (WGS) entry which is preliminary data.</text>
</comment>
<evidence type="ECO:0000313" key="2">
    <source>
        <dbReference type="EMBL" id="PXX54062.1"/>
    </source>
</evidence>
<feature type="region of interest" description="Disordered" evidence="1">
    <location>
        <begin position="1"/>
        <end position="68"/>
    </location>
</feature>
<protein>
    <submittedName>
        <fullName evidence="2">Uncharacterized protein</fullName>
    </submittedName>
</protein>
<proteinExistence type="predicted"/>
<dbReference type="AlphaFoldDB" id="A0A318JP65"/>
<evidence type="ECO:0000313" key="3">
    <source>
        <dbReference type="Proteomes" id="UP000247569"/>
    </source>
</evidence>
<sequence length="228" mass="23673">MPARRSVARPPGKHSPAIRRMLHDTTGGPARSTIESVPLPESAPGRSQGSEACGSRETVRTPVQRRIAYARRSCGPGKRCARDSRRSRSANGARSQQACAAARAYCAGAEQASPGSPAQGCARASSLARGQGKRCAGTRQAPAREAVHGRSRVVGWSTGRMARLPAQYCGRTGDMRARCSAAGRSAEVVVALWVRAFEQGEAFYVVGGGEGVEGAEVGEVVAGGAVEG</sequence>
<evidence type="ECO:0000256" key="1">
    <source>
        <dbReference type="SAM" id="MobiDB-lite"/>
    </source>
</evidence>
<dbReference type="Proteomes" id="UP000247569">
    <property type="component" value="Unassembled WGS sequence"/>
</dbReference>